<evidence type="ECO:0000313" key="1">
    <source>
        <dbReference type="EMBL" id="MET3731974.1"/>
    </source>
</evidence>
<proteinExistence type="predicted"/>
<sequence length="1215" mass="134203">MKPLFYCLLFLGNQIFNYQIFAQESNSFDVQNPNICFFEDFNEITSGNNTTINGSNTSWSGNENFTNYNLVYQAGGAIRIGNSTNSGSITSKILDEISGNTTLTLDVKGWTNVEGDLLISLGGTTYTKSYTANMADSFESITLHFAAVPVNSTLSISTSSKRAFIDNIQLICNNFVGAHTDFYRSKQSGSWSNPNTWESSPTGLEGTFQPSFLYPNALASKVFILSDHHIEVNSPQIELTNLEIFGTLEISGNTTYSVLGDEEIEVRVKNGGNFLVNTNGTSPNFQSKGLIETGGKLIAGPEMGGGTAFGNRYIGVNTGFFSFEHHSIVEWDNPYTVLGSTTTIDRDFFRRTDEEALPIFRILTTPKYSFGSDENNVLNCILDVAEGAEFGFGFSGEKTILGGIQGNGLVFQEFDSGNLYLGNALHEPYLDGSIQISIQNNKFKIPNGLTVKEDAEVQLFTNQNQQNDIIHRMHGDIQIYGSLDIHNLRIENTTSGGIFVHDKGEIRTRHTGGLFGAGSAIVQYDLGKLNLLEGSKVDYYADESQLISSLLDYYHIQFSGNGEKIPQNIIRVHTQGSVEISDQAVANFAQHNLGLTSANNTQFIMNGGRLILGTGGVQPRMDGTYELNDGVIEFTGNSAIQIRVGAVSNPKLYRNIEISGSNVKAGTTNFTGLSFLEAGKFSVLSNGIFKVPNPSGFIDSSTSAIKNAEVLAELILDHDSTIEYNLNEEEIQIISVLENGYGNLKLTGISTKIQNGKDLIVQNKTQVNDGNLIIPTSTDEELPYVLFALNGLENLGGTIVFENNALLMQNPGVNNLGNIQLKRNAIVPDIQYNFWSSPVREQVLYDLYPDIPLNRVMVYNTLTDFYTILPTSTNPISEFGKGYSIKGSTSMQPEVTATFVGIPQNESLTESENQVQLSNLGARFNLVGNPFPSNLDLVLVYQANSAQFNQDAEDSPHYLFWDNTDNDDLIQQGPDYVNQNFALYHPLAQIGISAPRFGSSGKRPNGIIKPGQGFLMRASPTATHIQLTNEMRTTEIERGNQFAEYFRGMNSEPNQFHLEFQSPTDNHIEIAIAYSQDAEDKFDLYDAKTLNDNASENFYSISSDSIVLVIQSKKLPFHKTDEIQLGYKISESGNCQISLKDPLGIFQSIPIYIWDSEWKISHNLQHSSYQFSCSEGSSDNRFQLHFRKKTNFPSASDLIAKSEIISPIIQFQHDK</sequence>
<evidence type="ECO:0000313" key="2">
    <source>
        <dbReference type="Proteomes" id="UP001549146"/>
    </source>
</evidence>
<name>A0ABV2LTV5_9FLAO</name>
<keyword evidence="2" id="KW-1185">Reference proteome</keyword>
<comment type="caution">
    <text evidence="1">The sequence shown here is derived from an EMBL/GenBank/DDBJ whole genome shotgun (WGS) entry which is preliminary data.</text>
</comment>
<dbReference type="EMBL" id="JBEPMO010000007">
    <property type="protein sequence ID" value="MET3731974.1"/>
    <property type="molecule type" value="Genomic_DNA"/>
</dbReference>
<gene>
    <name evidence="1" type="ORF">ABID46_001556</name>
</gene>
<dbReference type="Proteomes" id="UP001549146">
    <property type="component" value="Unassembled WGS sequence"/>
</dbReference>
<dbReference type="RefSeq" id="WP_354508739.1">
    <property type="nucleotide sequence ID" value="NZ_JBEPMO010000007.1"/>
</dbReference>
<protein>
    <submittedName>
        <fullName evidence="1">Uncharacterized protein</fullName>
    </submittedName>
</protein>
<organism evidence="1 2">
    <name type="scientific">Moheibacter stercoris</name>
    <dbReference type="NCBI Taxonomy" id="1628251"/>
    <lineage>
        <taxon>Bacteria</taxon>
        <taxon>Pseudomonadati</taxon>
        <taxon>Bacteroidota</taxon>
        <taxon>Flavobacteriia</taxon>
        <taxon>Flavobacteriales</taxon>
        <taxon>Weeksellaceae</taxon>
        <taxon>Moheibacter</taxon>
    </lineage>
</organism>
<accession>A0ABV2LTV5</accession>
<reference evidence="1 2" key="1">
    <citation type="submission" date="2024-06" db="EMBL/GenBank/DDBJ databases">
        <title>Genomic Encyclopedia of Type Strains, Phase IV (KMG-IV): sequencing the most valuable type-strain genomes for metagenomic binning, comparative biology and taxonomic classification.</title>
        <authorList>
            <person name="Goeker M."/>
        </authorList>
    </citation>
    <scope>NUCLEOTIDE SEQUENCE [LARGE SCALE GENOMIC DNA]</scope>
    <source>
        <strain evidence="1 2">DSM 29388</strain>
    </source>
</reference>